<dbReference type="InterPro" id="IPR000873">
    <property type="entry name" value="AMP-dep_synth/lig_dom"/>
</dbReference>
<dbReference type="InterPro" id="IPR045851">
    <property type="entry name" value="AMP-bd_C_sf"/>
</dbReference>
<dbReference type="GO" id="GO:0031956">
    <property type="term" value="F:medium-chain fatty acid-CoA ligase activity"/>
    <property type="evidence" value="ECO:0007669"/>
    <property type="project" value="TreeGrafter"/>
</dbReference>
<dbReference type="Gene3D" id="1.10.1200.10">
    <property type="entry name" value="ACP-like"/>
    <property type="match status" value="1"/>
</dbReference>
<evidence type="ECO:0000313" key="7">
    <source>
        <dbReference type="Proteomes" id="UP000781932"/>
    </source>
</evidence>
<feature type="region of interest" description="Disordered" evidence="3">
    <location>
        <begin position="1654"/>
        <end position="1674"/>
    </location>
</feature>
<feature type="domain" description="Carrier" evidence="5">
    <location>
        <begin position="765"/>
        <end position="842"/>
    </location>
</feature>
<dbReference type="RefSeq" id="XP_038747706.1">
    <property type="nucleotide sequence ID" value="XM_038887002.1"/>
</dbReference>
<comment type="caution">
    <text evidence="6">The sequence shown here is derived from an EMBL/GenBank/DDBJ whole genome shotgun (WGS) entry which is preliminary data.</text>
</comment>
<dbReference type="SUPFAM" id="SSF47336">
    <property type="entry name" value="ACP-like"/>
    <property type="match status" value="1"/>
</dbReference>
<dbReference type="GO" id="GO:0006631">
    <property type="term" value="P:fatty acid metabolic process"/>
    <property type="evidence" value="ECO:0007669"/>
    <property type="project" value="TreeGrafter"/>
</dbReference>
<dbReference type="InterPro" id="IPR020806">
    <property type="entry name" value="PKS_PP-bd"/>
</dbReference>
<sequence>MDLTSRDDLQELLESLYDLSPGLIKTNDHFILLQSSKLDREEILRSLPTTPEPSLRPLHLLYTILTEIPGPWPPLALINCHTRLSRFLPETTKTSPDKESTWLIERTARLVKQSYHSFAQFISQDDGPALRTTTPDSYITHRGLRKFIETFRLPLVDGKRKPVVAIAIPNGVLMAATVMAVTTYYTAAPINSAVGPEQFQADILQAGAQCIITTAEDYEKLRLSGSWVMKAGIQIFFADWNYGDDIILRSSTGSPLPATDELKPNSADDVALILFTSGTSGTKKVVPLTTHSMVAGISFVVDYWGLTTSDICINMMPLFHVGGLIRNIFAPIFSGGSTICCPAFDPTLFWDLNEEIQPTWYYASPSMHSVILGEAKSRSSALQKSKIRLACNAAGGLLPSLACQLKDTFGCVVLPSYGMTECMPISTPPLNYELDRPGTSGISTGPDLTILDYSDARVAPGEVGRICVRGEPVFSGYLMPDGSFDKSNFNKDGFFDTGDLGFMDKDGYIYITGRSKEVINRGGELISPFEVENAIMAASMTSGTPISGRVNQVLAFSVTHDILQEAVAVIIVPAPNKPRVDLKAIQNALKQSLQQAKWPVCVIYMDDLPKRNNKILRIRLAERMNMPQITDTTSYLDRHWEANCPPPDTSLEVSVPAKLCVIDPDEVVSCLFPITPKGFEGYLRFDTESGTAETYFAPKMPGIQPLSIEFVEYARQKLSTNIHNYMIPAKFHAMKLSLPQSEKGVVDEERLQNDLHQLHTEKISELSNPTQGKVARVFADVLSCDASDIPLDVDFFSLGGDSLGAGKLMSALRSELNVSIPISLIFDGGTVSAISAHINKISTFTLYSDDDKRNDDCLVCTEPKSSTNPWLMAAQLLPMVVFYPMRRALQWTMFLVAFSQTQFLPTNNSVAGRLLNLTASIIFAQLVMRLVMPFAGIIAKWAIIGRYREGIYSMWGLYHTRWWLVQKIVSICGEGVFGISDYTMCLYLRMMGAKIGKNVNISGVSFGEWDLLDIGDGAELAKCICRPFAVEANTSMYLGRIVIGDNASVGFASIIAPGTSVPPNTCIGPNSSSLELHDADESNRDLLPTRAPKPHWLLAIFGTVPLLVIGWFLSLTPWIGGLVGMVLHQPLNSHTPMRDILDWFTQSHRVGYHYLALVLRSMFSPFIVFGFAVLIKLILHAIFGPLILQAGPHKGCGSIYTWRVDLMRRLLPVSRLHDLTGLFGSHYEATSIAIRMLGGKVGKRVYWPGTGPAISDYHLLDIGNDVVFGSRSHLVTSDSIGSERVTVKDRAMIADRVCLLPGVNIGERTTMGSGALTRRGRTYADGGTFVGSKGGDAVCLTSGRENLKQERRSSRELLGEKGLVAPTWQAEHATTTKLPMNENDASPFGRAFYLNQASYRVWGPTAIFFYSTFIAVFTSFFWNVPTISSIQIINQVYDIFHGQNKHEWFSIILLYILSCVGISVLMTAHAVFALALVIASKWILLGRRQPGNYDWDKSPYCQRWQLFLAIERIRRHCYRGHGILGMLTGTHWIVLYFRALGAKIGKDCALFANGEPSLMFTEPDLITLGDRVAVDDASVVGHVNTRGKFDLNRLEIGDRCVLRTGSRLLSGAVMKNDSSLLEHTLIMGGDIVEAKWTMQGWPAERFTGSRIGAVMNKSQDNGSNDVVNNTESKR</sequence>
<protein>
    <submittedName>
        <fullName evidence="6">AMP-binding enzyme</fullName>
    </submittedName>
</protein>
<feature type="transmembrane region" description="Helical" evidence="4">
    <location>
        <begin position="1452"/>
        <end position="1479"/>
    </location>
</feature>
<accession>A0A9P6IGA6</accession>
<feature type="transmembrane region" description="Helical" evidence="4">
    <location>
        <begin position="1166"/>
        <end position="1188"/>
    </location>
</feature>
<dbReference type="Gene3D" id="3.30.300.30">
    <property type="match status" value="1"/>
</dbReference>
<dbReference type="OrthoDB" id="3633556at2759"/>
<reference evidence="6" key="2">
    <citation type="submission" date="2020-11" db="EMBL/GenBank/DDBJ databases">
        <title>Whole genome sequencing of Colletotrichum sp.</title>
        <authorList>
            <person name="Li H."/>
        </authorList>
    </citation>
    <scope>NUCLEOTIDE SEQUENCE</scope>
    <source>
        <strain evidence="6">CkLH20</strain>
    </source>
</reference>
<dbReference type="InterPro" id="IPR011004">
    <property type="entry name" value="Trimer_LpxA-like_sf"/>
</dbReference>
<dbReference type="SUPFAM" id="SSF51161">
    <property type="entry name" value="Trimeric LpxA-like enzymes"/>
    <property type="match status" value="3"/>
</dbReference>
<evidence type="ECO:0000256" key="4">
    <source>
        <dbReference type="SAM" id="Phobius"/>
    </source>
</evidence>
<dbReference type="InterPro" id="IPR042099">
    <property type="entry name" value="ANL_N_sf"/>
</dbReference>
<evidence type="ECO:0000256" key="2">
    <source>
        <dbReference type="ARBA" id="ARBA00022553"/>
    </source>
</evidence>
<dbReference type="InterPro" id="IPR009081">
    <property type="entry name" value="PP-bd_ACP"/>
</dbReference>
<dbReference type="Pfam" id="PF00550">
    <property type="entry name" value="PP-binding"/>
    <property type="match status" value="1"/>
</dbReference>
<evidence type="ECO:0000259" key="5">
    <source>
        <dbReference type="PROSITE" id="PS50075"/>
    </source>
</evidence>
<dbReference type="GeneID" id="62160076"/>
<dbReference type="InterPro" id="IPR036736">
    <property type="entry name" value="ACP-like_sf"/>
</dbReference>
<dbReference type="Pfam" id="PF00501">
    <property type="entry name" value="AMP-binding"/>
    <property type="match status" value="1"/>
</dbReference>
<keyword evidence="2" id="KW-0597">Phosphoprotein</keyword>
<gene>
    <name evidence="6" type="ORF">CkaCkLH20_04283</name>
</gene>
<feature type="transmembrane region" description="Helical" evidence="4">
    <location>
        <begin position="1401"/>
        <end position="1422"/>
    </location>
</feature>
<dbReference type="PANTHER" id="PTHR43201:SF10">
    <property type="entry name" value="CARRIER DOMAIN-CONTAINING PROTEIN"/>
    <property type="match status" value="1"/>
</dbReference>
<evidence type="ECO:0000256" key="1">
    <source>
        <dbReference type="ARBA" id="ARBA00022450"/>
    </source>
</evidence>
<evidence type="ECO:0000313" key="6">
    <source>
        <dbReference type="EMBL" id="KAF9878245.1"/>
    </source>
</evidence>
<organism evidence="6 7">
    <name type="scientific">Colletotrichum karsti</name>
    <dbReference type="NCBI Taxonomy" id="1095194"/>
    <lineage>
        <taxon>Eukaryota</taxon>
        <taxon>Fungi</taxon>
        <taxon>Dikarya</taxon>
        <taxon>Ascomycota</taxon>
        <taxon>Pezizomycotina</taxon>
        <taxon>Sordariomycetes</taxon>
        <taxon>Hypocreomycetidae</taxon>
        <taxon>Glomerellales</taxon>
        <taxon>Glomerellaceae</taxon>
        <taxon>Colletotrichum</taxon>
        <taxon>Colletotrichum boninense species complex</taxon>
    </lineage>
</organism>
<dbReference type="GO" id="GO:0031177">
    <property type="term" value="F:phosphopantetheine binding"/>
    <property type="evidence" value="ECO:0007669"/>
    <property type="project" value="InterPro"/>
</dbReference>
<dbReference type="SUPFAM" id="SSF56801">
    <property type="entry name" value="Acetyl-CoA synthetase-like"/>
    <property type="match status" value="1"/>
</dbReference>
<dbReference type="Proteomes" id="UP000781932">
    <property type="component" value="Unassembled WGS sequence"/>
</dbReference>
<keyword evidence="1" id="KW-0596">Phosphopantetheine</keyword>
<dbReference type="Gene3D" id="3.40.50.12780">
    <property type="entry name" value="N-terminal domain of ligase-like"/>
    <property type="match status" value="1"/>
</dbReference>
<evidence type="ECO:0000256" key="3">
    <source>
        <dbReference type="SAM" id="MobiDB-lite"/>
    </source>
</evidence>
<keyword evidence="7" id="KW-1185">Reference proteome</keyword>
<keyword evidence="4" id="KW-0812">Transmembrane</keyword>
<feature type="compositionally biased region" description="Polar residues" evidence="3">
    <location>
        <begin position="1656"/>
        <end position="1674"/>
    </location>
</feature>
<keyword evidence="4" id="KW-0472">Membrane</keyword>
<dbReference type="PANTHER" id="PTHR43201">
    <property type="entry name" value="ACYL-COA SYNTHETASE"/>
    <property type="match status" value="1"/>
</dbReference>
<name>A0A9P6IGA6_9PEZI</name>
<dbReference type="PROSITE" id="PS50075">
    <property type="entry name" value="CARRIER"/>
    <property type="match status" value="1"/>
</dbReference>
<reference evidence="6" key="1">
    <citation type="submission" date="2020-03" db="EMBL/GenBank/DDBJ databases">
        <authorList>
            <person name="He L."/>
        </authorList>
    </citation>
    <scope>NUCLEOTIDE SEQUENCE</scope>
    <source>
        <strain evidence="6">CkLH20</strain>
    </source>
</reference>
<proteinExistence type="predicted"/>
<dbReference type="SMART" id="SM00823">
    <property type="entry name" value="PKS_PP"/>
    <property type="match status" value="1"/>
</dbReference>
<feature type="transmembrane region" description="Helical" evidence="4">
    <location>
        <begin position="921"/>
        <end position="944"/>
    </location>
</feature>
<feature type="transmembrane region" description="Helical" evidence="4">
    <location>
        <begin position="1096"/>
        <end position="1119"/>
    </location>
</feature>
<dbReference type="Gene3D" id="2.160.10.10">
    <property type="entry name" value="Hexapeptide repeat proteins"/>
    <property type="match status" value="2"/>
</dbReference>
<keyword evidence="4" id="KW-1133">Transmembrane helix</keyword>
<dbReference type="EMBL" id="JAATWM020000011">
    <property type="protein sequence ID" value="KAF9878245.1"/>
    <property type="molecule type" value="Genomic_DNA"/>
</dbReference>